<dbReference type="RefSeq" id="WP_066710689.1">
    <property type="nucleotide sequence ID" value="NZ_JBHIWA010000053.1"/>
</dbReference>
<evidence type="ECO:0000313" key="2">
    <source>
        <dbReference type="Proteomes" id="UP000218323"/>
    </source>
</evidence>
<keyword evidence="2" id="KW-1185">Reference proteome</keyword>
<dbReference type="PANTHER" id="PTHR43881">
    <property type="entry name" value="GAMMA-GLUTAMYLTRANSPEPTIDASE (AFU_ORTHOLOGUE AFUA_4G13580)"/>
    <property type="match status" value="1"/>
</dbReference>
<dbReference type="InterPro" id="IPR043138">
    <property type="entry name" value="GGT_lsub"/>
</dbReference>
<dbReference type="Proteomes" id="UP000218323">
    <property type="component" value="Unassembled WGS sequence"/>
</dbReference>
<dbReference type="InterPro" id="IPR052896">
    <property type="entry name" value="GGT-like_enzyme"/>
</dbReference>
<evidence type="ECO:0000313" key="1">
    <source>
        <dbReference type="EMBL" id="PCG13475.1"/>
    </source>
</evidence>
<proteinExistence type="predicted"/>
<reference evidence="1 2" key="1">
    <citation type="submission" date="2017-09" db="EMBL/GenBank/DDBJ databases">
        <title>Sphingomonas adhaesiva DSM 7418, whole genome shotgun sequence.</title>
        <authorList>
            <person name="Feng G."/>
            <person name="Zhu H."/>
        </authorList>
    </citation>
    <scope>NUCLEOTIDE SEQUENCE [LARGE SCALE GENOMIC DNA]</scope>
    <source>
        <strain evidence="1 2">DSM 7418</strain>
    </source>
</reference>
<gene>
    <name evidence="1" type="ORF">COA07_15025</name>
</gene>
<dbReference type="AlphaFoldDB" id="A0A2A4I4S1"/>
<dbReference type="PRINTS" id="PR01210">
    <property type="entry name" value="GGTRANSPTASE"/>
</dbReference>
<dbReference type="Pfam" id="PF01019">
    <property type="entry name" value="G_glu_transpept"/>
    <property type="match status" value="1"/>
</dbReference>
<dbReference type="GO" id="GO:0016740">
    <property type="term" value="F:transferase activity"/>
    <property type="evidence" value="ECO:0007669"/>
    <property type="project" value="UniProtKB-KW"/>
</dbReference>
<name>A0A2A4I4S1_9SPHN</name>
<protein>
    <submittedName>
        <fullName evidence="1">Gamma-glutamyltransferase</fullName>
    </submittedName>
</protein>
<dbReference type="Gene3D" id="1.10.246.130">
    <property type="match status" value="1"/>
</dbReference>
<dbReference type="PANTHER" id="PTHR43881:SF5">
    <property type="entry name" value="GAMMA-GLUTAMYLTRANSPEPTIDASE"/>
    <property type="match status" value="1"/>
</dbReference>
<comment type="caution">
    <text evidence="1">The sequence shown here is derived from an EMBL/GenBank/DDBJ whole genome shotgun (WGS) entry which is preliminary data.</text>
</comment>
<organism evidence="1 2">
    <name type="scientific">Sphingomonas adhaesiva</name>
    <dbReference type="NCBI Taxonomy" id="28212"/>
    <lineage>
        <taxon>Bacteria</taxon>
        <taxon>Pseudomonadati</taxon>
        <taxon>Pseudomonadota</taxon>
        <taxon>Alphaproteobacteria</taxon>
        <taxon>Sphingomonadales</taxon>
        <taxon>Sphingomonadaceae</taxon>
        <taxon>Sphingomonas</taxon>
    </lineage>
</organism>
<dbReference type="SUPFAM" id="SSF56235">
    <property type="entry name" value="N-terminal nucleophile aminohydrolases (Ntn hydrolases)"/>
    <property type="match status" value="1"/>
</dbReference>
<dbReference type="InterPro" id="IPR043137">
    <property type="entry name" value="GGT_ssub_C"/>
</dbReference>
<dbReference type="InterPro" id="IPR029055">
    <property type="entry name" value="Ntn_hydrolases_N"/>
</dbReference>
<accession>A0A2A4I4S1</accession>
<dbReference type="EMBL" id="NWVC01000008">
    <property type="protein sequence ID" value="PCG13475.1"/>
    <property type="molecule type" value="Genomic_DNA"/>
</dbReference>
<dbReference type="Gene3D" id="3.60.20.40">
    <property type="match status" value="1"/>
</dbReference>
<sequence>MWTVTGRHGIVSAPHHLAAEAGCGVLRDGGSAAEACVAVAATLAVVYPHMTGIGGDGFWLIAEPDGRVHGIHGCGGAAAAADLSLYAGMAAVPTRGPLAANTVAGTISAWEAALDGGTLPLARLLRDAIDHAERGVAVTAGGAAIAAAKGAELRVQPGAYAAIFEPDGRPLAAGDLLRQPALAATLRALAAEGLDSFYRGDLARRIAADLAALGSPMSADDLAAHRATRPAPLSVAIRGARLWNSAPPTQGIASLLILALFDRLGVDGVDDLPFVHGLVEATKQAFRWRDRHCGDPAHMTADAQALLDDAAALDAMAARIDPARALPWPQPPQWGDTCWFGAADAAGQVVSCIQSTYFEFGSGVVLPGTGITWQNRGSSFRLAAEGWNALKPGRKPFHTLNPALARFDDGRVMAYGTMGGEGQPQTQAVVFARYARSVDLQDAISAPRWLLGRTWGEETTSLKLEDGFAPDLYAALAAAGHEVERVGGPTATMGHAGAVVRHADGRLDGATDPRSDGGVAAW</sequence>
<keyword evidence="1" id="KW-0808">Transferase</keyword>